<name>A0A4C1YR99_EUMVA</name>
<feature type="region of interest" description="Disordered" evidence="1">
    <location>
        <begin position="235"/>
        <end position="286"/>
    </location>
</feature>
<feature type="signal peptide" evidence="2">
    <location>
        <begin position="1"/>
        <end position="38"/>
    </location>
</feature>
<feature type="chain" id="PRO_5020038822" evidence="2">
    <location>
        <begin position="39"/>
        <end position="286"/>
    </location>
</feature>
<feature type="compositionally biased region" description="Low complexity" evidence="1">
    <location>
        <begin position="250"/>
        <end position="268"/>
    </location>
</feature>
<proteinExistence type="predicted"/>
<keyword evidence="2" id="KW-0732">Signal</keyword>
<dbReference type="PANTHER" id="PTHR21456:SF1">
    <property type="entry name" value="C2 NT-TYPE DOMAIN-CONTAINING PROTEIN"/>
    <property type="match status" value="1"/>
</dbReference>
<organism evidence="3 4">
    <name type="scientific">Eumeta variegata</name>
    <name type="common">Bagworm moth</name>
    <name type="synonym">Eumeta japonica</name>
    <dbReference type="NCBI Taxonomy" id="151549"/>
    <lineage>
        <taxon>Eukaryota</taxon>
        <taxon>Metazoa</taxon>
        <taxon>Ecdysozoa</taxon>
        <taxon>Arthropoda</taxon>
        <taxon>Hexapoda</taxon>
        <taxon>Insecta</taxon>
        <taxon>Pterygota</taxon>
        <taxon>Neoptera</taxon>
        <taxon>Endopterygota</taxon>
        <taxon>Lepidoptera</taxon>
        <taxon>Glossata</taxon>
        <taxon>Ditrysia</taxon>
        <taxon>Tineoidea</taxon>
        <taxon>Psychidae</taxon>
        <taxon>Oiketicinae</taxon>
        <taxon>Eumeta</taxon>
    </lineage>
</organism>
<dbReference type="AlphaFoldDB" id="A0A4C1YR99"/>
<evidence type="ECO:0000313" key="3">
    <source>
        <dbReference type="EMBL" id="GBP77414.1"/>
    </source>
</evidence>
<dbReference type="EMBL" id="BGZK01001330">
    <property type="protein sequence ID" value="GBP77414.1"/>
    <property type="molecule type" value="Genomic_DNA"/>
</dbReference>
<dbReference type="PANTHER" id="PTHR21456">
    <property type="entry name" value="FAMILY WITH SEQUENCE SIMILARITY 102"/>
    <property type="match status" value="1"/>
</dbReference>
<comment type="caution">
    <text evidence="3">The sequence shown here is derived from an EMBL/GenBank/DDBJ whole genome shotgun (WGS) entry which is preliminary data.</text>
</comment>
<dbReference type="STRING" id="151549.A0A4C1YR99"/>
<accession>A0A4C1YR99</accession>
<feature type="compositionally biased region" description="Low complexity" evidence="1">
    <location>
        <begin position="142"/>
        <end position="169"/>
    </location>
</feature>
<reference evidence="3 4" key="1">
    <citation type="journal article" date="2019" name="Commun. Biol.">
        <title>The bagworm genome reveals a unique fibroin gene that provides high tensile strength.</title>
        <authorList>
            <person name="Kono N."/>
            <person name="Nakamura H."/>
            <person name="Ohtoshi R."/>
            <person name="Tomita M."/>
            <person name="Numata K."/>
            <person name="Arakawa K."/>
        </authorList>
    </citation>
    <scope>NUCLEOTIDE SEQUENCE [LARGE SCALE GENOMIC DNA]</scope>
</reference>
<gene>
    <name evidence="3" type="primary">Fam102b</name>
    <name evidence="3" type="ORF">EVAR_24131_1</name>
</gene>
<protein>
    <submittedName>
        <fullName evidence="3">Protein FAM102B</fullName>
    </submittedName>
</protein>
<feature type="compositionally biased region" description="Polar residues" evidence="1">
    <location>
        <begin position="240"/>
        <end position="249"/>
    </location>
</feature>
<dbReference type="Proteomes" id="UP000299102">
    <property type="component" value="Unassembled WGS sequence"/>
</dbReference>
<keyword evidence="4" id="KW-1185">Reference proteome</keyword>
<evidence type="ECO:0000256" key="2">
    <source>
        <dbReference type="SAM" id="SignalP"/>
    </source>
</evidence>
<sequence>MKFSRYSEKTKGGYRGRHHHPCWMFILLFIIVLEPVPPEPGVCDPPQLEGWIRPRRKRAKTGRLATAQQWSCGRSYQKLGFCDVNLAELAGAGEATRRCLLEGYDQHRRQDNSMLRLRIKMSMISGDPLFKVPERKQEVPEAAGGADSGSESGAAGADDDCASSTASSGFGSLPKKNPYAESAHGQPLSSLPSCELTAADCEDAHAPPPDPAERTGATTSALGAAGAGCVSCLHEHTHSRNSSNTSGDMSSKASGYGSSVSQQSQHSRQSSEGDGDRPHPPPQHTR</sequence>
<dbReference type="OrthoDB" id="3365224at2759"/>
<dbReference type="InterPro" id="IPR039931">
    <property type="entry name" value="EEIG1/2-like"/>
</dbReference>
<feature type="compositionally biased region" description="Basic and acidic residues" evidence="1">
    <location>
        <begin position="269"/>
        <end position="279"/>
    </location>
</feature>
<feature type="region of interest" description="Disordered" evidence="1">
    <location>
        <begin position="128"/>
        <end position="220"/>
    </location>
</feature>
<evidence type="ECO:0000256" key="1">
    <source>
        <dbReference type="SAM" id="MobiDB-lite"/>
    </source>
</evidence>
<evidence type="ECO:0000313" key="4">
    <source>
        <dbReference type="Proteomes" id="UP000299102"/>
    </source>
</evidence>